<dbReference type="PANTHER" id="PTHR32472">
    <property type="entry name" value="DNA REPAIR PROTEIN RADA"/>
    <property type="match status" value="1"/>
</dbReference>
<organism evidence="1">
    <name type="scientific">mine drainage metagenome</name>
    <dbReference type="NCBI Taxonomy" id="410659"/>
    <lineage>
        <taxon>unclassified sequences</taxon>
        <taxon>metagenomes</taxon>
        <taxon>ecological metagenomes</taxon>
    </lineage>
</organism>
<dbReference type="Gene3D" id="3.30.230.10">
    <property type="match status" value="1"/>
</dbReference>
<comment type="caution">
    <text evidence="1">The sequence shown here is derived from an EMBL/GenBank/DDBJ whole genome shotgun (WGS) entry which is preliminary data.</text>
</comment>
<gene>
    <name evidence="1" type="ORF">GALL_374650</name>
</gene>
<dbReference type="EMBL" id="MLJW01001013">
    <property type="protein sequence ID" value="OIQ80783.1"/>
    <property type="molecule type" value="Genomic_DNA"/>
</dbReference>
<dbReference type="GO" id="GO:0000725">
    <property type="term" value="P:recombinational repair"/>
    <property type="evidence" value="ECO:0007669"/>
    <property type="project" value="TreeGrafter"/>
</dbReference>
<dbReference type="InterPro" id="IPR020568">
    <property type="entry name" value="Ribosomal_Su5_D2-typ_SF"/>
</dbReference>
<dbReference type="GO" id="GO:0005829">
    <property type="term" value="C:cytosol"/>
    <property type="evidence" value="ECO:0007669"/>
    <property type="project" value="TreeGrafter"/>
</dbReference>
<dbReference type="InterPro" id="IPR014721">
    <property type="entry name" value="Ribsml_uS5_D2-typ_fold_subgr"/>
</dbReference>
<sequence>MFVNAVGGVRVNEPAADLAVLLAIVSSLKNKPLAQKLVVFGEVGLAGEVRPVQRGQERLKEAAKLGFTHAIVPKANLPKHPIKDIEVTGVERLEQALAKLRE</sequence>
<dbReference type="SUPFAM" id="SSF54211">
    <property type="entry name" value="Ribosomal protein S5 domain 2-like"/>
    <property type="match status" value="1"/>
</dbReference>
<dbReference type="PRINTS" id="PR00830">
    <property type="entry name" value="ENDOLAPTASE"/>
</dbReference>
<protein>
    <recommendedName>
        <fullName evidence="2">DNA repair protein RadA</fullName>
    </recommendedName>
</protein>
<evidence type="ECO:0008006" key="2">
    <source>
        <dbReference type="Google" id="ProtNLM"/>
    </source>
</evidence>
<name>A0A1J5QLH7_9ZZZZ</name>
<dbReference type="Pfam" id="PF13541">
    <property type="entry name" value="ChlI"/>
    <property type="match status" value="1"/>
</dbReference>
<proteinExistence type="predicted"/>
<dbReference type="AlphaFoldDB" id="A0A1J5QLH7"/>
<reference evidence="1" key="1">
    <citation type="submission" date="2016-10" db="EMBL/GenBank/DDBJ databases">
        <title>Sequence of Gallionella enrichment culture.</title>
        <authorList>
            <person name="Poehlein A."/>
            <person name="Muehling M."/>
            <person name="Daniel R."/>
        </authorList>
    </citation>
    <scope>NUCLEOTIDE SEQUENCE</scope>
</reference>
<dbReference type="PANTHER" id="PTHR32472:SF10">
    <property type="entry name" value="DNA REPAIR PROTEIN RADA-LIKE PROTEIN"/>
    <property type="match status" value="1"/>
</dbReference>
<accession>A0A1J5QLH7</accession>
<evidence type="ECO:0000313" key="1">
    <source>
        <dbReference type="EMBL" id="OIQ80783.1"/>
    </source>
</evidence>